<protein>
    <submittedName>
        <fullName evidence="1">Uncharacterized protein</fullName>
    </submittedName>
</protein>
<name>A0A5B7H0G1_PORTR</name>
<reference evidence="1 2" key="1">
    <citation type="submission" date="2019-05" db="EMBL/GenBank/DDBJ databases">
        <title>Another draft genome of Portunus trituberculatus and its Hox gene families provides insights of decapod evolution.</title>
        <authorList>
            <person name="Jeong J.-H."/>
            <person name="Song I."/>
            <person name="Kim S."/>
            <person name="Choi T."/>
            <person name="Kim D."/>
            <person name="Ryu S."/>
            <person name="Kim W."/>
        </authorList>
    </citation>
    <scope>NUCLEOTIDE SEQUENCE [LARGE SCALE GENOMIC DNA]</scope>
    <source>
        <tissue evidence="1">Muscle</tissue>
    </source>
</reference>
<dbReference type="EMBL" id="VSRR010020423">
    <property type="protein sequence ID" value="MPC63115.1"/>
    <property type="molecule type" value="Genomic_DNA"/>
</dbReference>
<comment type="caution">
    <text evidence="1">The sequence shown here is derived from an EMBL/GenBank/DDBJ whole genome shotgun (WGS) entry which is preliminary data.</text>
</comment>
<accession>A0A5B7H0G1</accession>
<evidence type="ECO:0000313" key="2">
    <source>
        <dbReference type="Proteomes" id="UP000324222"/>
    </source>
</evidence>
<dbReference type="AlphaFoldDB" id="A0A5B7H0G1"/>
<gene>
    <name evidence="1" type="ORF">E2C01_057209</name>
</gene>
<organism evidence="1 2">
    <name type="scientific">Portunus trituberculatus</name>
    <name type="common">Swimming crab</name>
    <name type="synonym">Neptunus trituberculatus</name>
    <dbReference type="NCBI Taxonomy" id="210409"/>
    <lineage>
        <taxon>Eukaryota</taxon>
        <taxon>Metazoa</taxon>
        <taxon>Ecdysozoa</taxon>
        <taxon>Arthropoda</taxon>
        <taxon>Crustacea</taxon>
        <taxon>Multicrustacea</taxon>
        <taxon>Malacostraca</taxon>
        <taxon>Eumalacostraca</taxon>
        <taxon>Eucarida</taxon>
        <taxon>Decapoda</taxon>
        <taxon>Pleocyemata</taxon>
        <taxon>Brachyura</taxon>
        <taxon>Eubrachyura</taxon>
        <taxon>Portunoidea</taxon>
        <taxon>Portunidae</taxon>
        <taxon>Portuninae</taxon>
        <taxon>Portunus</taxon>
    </lineage>
</organism>
<dbReference type="Proteomes" id="UP000324222">
    <property type="component" value="Unassembled WGS sequence"/>
</dbReference>
<evidence type="ECO:0000313" key="1">
    <source>
        <dbReference type="EMBL" id="MPC63115.1"/>
    </source>
</evidence>
<sequence>MACKMPCSAASLLPFRATIHTALPSAAWSPASGGGNLGSLIPVGGWAPGSHDARHQVLVNCQPVSHAIE</sequence>
<proteinExistence type="predicted"/>
<keyword evidence="2" id="KW-1185">Reference proteome</keyword>